<dbReference type="Proteomes" id="UP001150238">
    <property type="component" value="Unassembled WGS sequence"/>
</dbReference>
<feature type="compositionally biased region" description="Polar residues" evidence="1">
    <location>
        <begin position="900"/>
        <end position="911"/>
    </location>
</feature>
<feature type="region of interest" description="Disordered" evidence="1">
    <location>
        <begin position="1"/>
        <end position="30"/>
    </location>
</feature>
<feature type="region of interest" description="Disordered" evidence="1">
    <location>
        <begin position="537"/>
        <end position="600"/>
    </location>
</feature>
<feature type="region of interest" description="Disordered" evidence="1">
    <location>
        <begin position="137"/>
        <end position="172"/>
    </location>
</feature>
<sequence>MSTASVVQPEAPPTPGRQNDSLCTGESMTVLNRSTTPSVIRFAEKETVDANSARLVVEIQRPISETNVNAIASSSEQLSFVSSSNSIQKPELVSSAMTTPIQPTSTTSEGAFTSLKDALMSSISHNNLPENIYLETDLPKHTGTKRSRTNEGGPGRVKRLRRDDEGEELPGSWSLSKVRNDIPVPVTVSAQDTPVQATIEADDENDEADLIRLFVVSRAGHVLPPPSSSTPTESQLSTRFDDASLSVRNLNTRFVRSKGEPGIKSNSDGEDVRINGGETELSSAVHVTPDQEINHEENATSMDVDHNITSLNSKAEIPLRKGWIFAALDQNIYRSKKKPSSDHPLSQTLPRIRLGCFIPSEAKHSTNGQDPDRPASLTQGGVNLNADEPPPTEGNIDLSGDVDLDLDMYPDADDNSQVGIAVLDDGGDDGESEEDAVTEVDLPIDELADDDAHEKQDIASLPSVQIAQTGTPTKSVTSETLSSLEPRRSLRKPVHKPVTLTNTPRRNVGRKAAGTDASVSAANSMNNISATTATSITSTPINAGGKKGSLAGRRSSLRKVETQGTKKTRVSTTATSTSKGKGKAKEEDVEMNSPSSSLVGHDLNSNVAGTESISAALNTSFKRTRRKSQTDRVKLASASDVPPARSKVYVNIEKTTVAGGAPESTSLKSVKAPSTGHSISTNKSSGNSTSATTSINGSYNPYSHLTTMGPPQQLASQSYFPTPTQTSNIQTIRDSLPSIQALPAQLQTYLLTALATGVPGILPPALGGSYSMQAGTGAGAVGNASVIPNVDSGSGFGIPGPLLAQPSTSVSSSALPAQAPSYNNYTPLQSASVPPMSAAPINHPASFAIPYSSTASLPIHGPRSTAEFSGSYGSSSTQKKGKLQKAAKASVKKNKEPSTMPETVNGNSNPDAETMRVGPPRKATRTKMNKVLGIGKKKSEVMDGKAPAFASSSSSAVTNIEAASMASRSELNRKEGTANEIPVPISGGVDGDGDIDAEGEIDLDIYAPYCVDINNANFQI</sequence>
<feature type="compositionally biased region" description="Polar residues" evidence="1">
    <location>
        <begin position="866"/>
        <end position="877"/>
    </location>
</feature>
<feature type="region of interest" description="Disordered" evidence="1">
    <location>
        <begin position="361"/>
        <end position="397"/>
    </location>
</feature>
<dbReference type="EMBL" id="JANVFS010000012">
    <property type="protein sequence ID" value="KAJ4484222.1"/>
    <property type="molecule type" value="Genomic_DNA"/>
</dbReference>
<feature type="region of interest" description="Disordered" evidence="1">
    <location>
        <begin position="623"/>
        <end position="642"/>
    </location>
</feature>
<feature type="region of interest" description="Disordered" evidence="1">
    <location>
        <begin position="462"/>
        <end position="519"/>
    </location>
</feature>
<proteinExistence type="predicted"/>
<evidence type="ECO:0000313" key="3">
    <source>
        <dbReference type="Proteomes" id="UP001150238"/>
    </source>
</evidence>
<protein>
    <submittedName>
        <fullName evidence="2">Uncharacterized protein</fullName>
    </submittedName>
</protein>
<feature type="compositionally biased region" description="Polar residues" evidence="1">
    <location>
        <begin position="16"/>
        <end position="30"/>
    </location>
</feature>
<reference evidence="2" key="1">
    <citation type="submission" date="2022-08" db="EMBL/GenBank/DDBJ databases">
        <authorList>
            <consortium name="DOE Joint Genome Institute"/>
            <person name="Min B."/>
            <person name="Riley R."/>
            <person name="Sierra-Patev S."/>
            <person name="Naranjo-Ortiz M."/>
            <person name="Looney B."/>
            <person name="Konkel Z."/>
            <person name="Slot J.C."/>
            <person name="Sakamoto Y."/>
            <person name="Steenwyk J.L."/>
            <person name="Rokas A."/>
            <person name="Carro J."/>
            <person name="Camarero S."/>
            <person name="Ferreira P."/>
            <person name="Molpeceres G."/>
            <person name="Ruiz-Duenas F.J."/>
            <person name="Serrano A."/>
            <person name="Henrissat B."/>
            <person name="Drula E."/>
            <person name="Hughes K.W."/>
            <person name="Mata J.L."/>
            <person name="Ishikawa N.K."/>
            <person name="Vargas-Isla R."/>
            <person name="Ushijima S."/>
            <person name="Smith C.A."/>
            <person name="Ahrendt S."/>
            <person name="Andreopoulos W."/>
            <person name="He G."/>
            <person name="Labutti K."/>
            <person name="Lipzen A."/>
            <person name="Ng V."/>
            <person name="Sandor L."/>
            <person name="Barry K."/>
            <person name="Martinez A.T."/>
            <person name="Xiao Y."/>
            <person name="Gibbons J.G."/>
            <person name="Terashima K."/>
            <person name="Hibbett D.S."/>
            <person name="Grigoriev I.V."/>
        </authorList>
    </citation>
    <scope>NUCLEOTIDE SEQUENCE</scope>
    <source>
        <strain evidence="2">Sp2 HRB7682 ss15</strain>
    </source>
</reference>
<name>A0A9W9AML5_9AGAR</name>
<feature type="compositionally biased region" description="Polar residues" evidence="1">
    <location>
        <begin position="462"/>
        <end position="483"/>
    </location>
</feature>
<feature type="region of interest" description="Disordered" evidence="1">
    <location>
        <begin position="660"/>
        <end position="728"/>
    </location>
</feature>
<organism evidence="2 3">
    <name type="scientific">Lentinula lateritia</name>
    <dbReference type="NCBI Taxonomy" id="40482"/>
    <lineage>
        <taxon>Eukaryota</taxon>
        <taxon>Fungi</taxon>
        <taxon>Dikarya</taxon>
        <taxon>Basidiomycota</taxon>
        <taxon>Agaricomycotina</taxon>
        <taxon>Agaricomycetes</taxon>
        <taxon>Agaricomycetidae</taxon>
        <taxon>Agaricales</taxon>
        <taxon>Marasmiineae</taxon>
        <taxon>Omphalotaceae</taxon>
        <taxon>Lentinula</taxon>
    </lineage>
</organism>
<reference evidence="2" key="2">
    <citation type="journal article" date="2023" name="Proc. Natl. Acad. Sci. U.S.A.">
        <title>A global phylogenomic analysis of the shiitake genus Lentinula.</title>
        <authorList>
            <person name="Sierra-Patev S."/>
            <person name="Min B."/>
            <person name="Naranjo-Ortiz M."/>
            <person name="Looney B."/>
            <person name="Konkel Z."/>
            <person name="Slot J.C."/>
            <person name="Sakamoto Y."/>
            <person name="Steenwyk J.L."/>
            <person name="Rokas A."/>
            <person name="Carro J."/>
            <person name="Camarero S."/>
            <person name="Ferreira P."/>
            <person name="Molpeceres G."/>
            <person name="Ruiz-Duenas F.J."/>
            <person name="Serrano A."/>
            <person name="Henrissat B."/>
            <person name="Drula E."/>
            <person name="Hughes K.W."/>
            <person name="Mata J.L."/>
            <person name="Ishikawa N.K."/>
            <person name="Vargas-Isla R."/>
            <person name="Ushijima S."/>
            <person name="Smith C.A."/>
            <person name="Donoghue J."/>
            <person name="Ahrendt S."/>
            <person name="Andreopoulos W."/>
            <person name="He G."/>
            <person name="LaButti K."/>
            <person name="Lipzen A."/>
            <person name="Ng V."/>
            <person name="Riley R."/>
            <person name="Sandor L."/>
            <person name="Barry K."/>
            <person name="Martinez A.T."/>
            <person name="Xiao Y."/>
            <person name="Gibbons J.G."/>
            <person name="Terashima K."/>
            <person name="Grigoriev I.V."/>
            <person name="Hibbett D."/>
        </authorList>
    </citation>
    <scope>NUCLEOTIDE SEQUENCE</scope>
    <source>
        <strain evidence="2">Sp2 HRB7682 ss15</strain>
    </source>
</reference>
<accession>A0A9W9AML5</accession>
<evidence type="ECO:0000256" key="1">
    <source>
        <dbReference type="SAM" id="MobiDB-lite"/>
    </source>
</evidence>
<gene>
    <name evidence="2" type="ORF">C8J55DRAFT_605063</name>
</gene>
<feature type="compositionally biased region" description="Polar residues" evidence="1">
    <location>
        <begin position="675"/>
        <end position="728"/>
    </location>
</feature>
<evidence type="ECO:0000313" key="2">
    <source>
        <dbReference type="EMBL" id="KAJ4484222.1"/>
    </source>
</evidence>
<comment type="caution">
    <text evidence="2">The sequence shown here is derived from an EMBL/GenBank/DDBJ whole genome shotgun (WGS) entry which is preliminary data.</text>
</comment>
<feature type="region of interest" description="Disordered" evidence="1">
    <location>
        <begin position="968"/>
        <end position="993"/>
    </location>
</feature>
<feature type="region of interest" description="Disordered" evidence="1">
    <location>
        <begin position="866"/>
        <end position="924"/>
    </location>
</feature>
<dbReference type="AlphaFoldDB" id="A0A9W9AML5"/>